<name>A0ABV8CM64_9GAMM</name>
<organism evidence="8 9">
    <name type="scientific">Pseudaeromonas sharmana</name>
    <dbReference type="NCBI Taxonomy" id="328412"/>
    <lineage>
        <taxon>Bacteria</taxon>
        <taxon>Pseudomonadati</taxon>
        <taxon>Pseudomonadota</taxon>
        <taxon>Gammaproteobacteria</taxon>
        <taxon>Aeromonadales</taxon>
        <taxon>Aeromonadaceae</taxon>
        <taxon>Pseudaeromonas</taxon>
    </lineage>
</organism>
<dbReference type="InterPro" id="IPR041538">
    <property type="entry name" value="RavA-like_AAA_lid"/>
</dbReference>
<reference evidence="9" key="1">
    <citation type="journal article" date="2019" name="Int. J. Syst. Evol. Microbiol.">
        <title>The Global Catalogue of Microorganisms (GCM) 10K type strain sequencing project: providing services to taxonomists for standard genome sequencing and annotation.</title>
        <authorList>
            <consortium name="The Broad Institute Genomics Platform"/>
            <consortium name="The Broad Institute Genome Sequencing Center for Infectious Disease"/>
            <person name="Wu L."/>
            <person name="Ma J."/>
        </authorList>
    </citation>
    <scope>NUCLEOTIDE SEQUENCE [LARGE SCALE GENOMIC DNA]</scope>
    <source>
        <strain evidence="9">CCUG 54939</strain>
    </source>
</reference>
<dbReference type="Pfam" id="PF20030">
    <property type="entry name" value="bpMoxR"/>
    <property type="match status" value="1"/>
</dbReference>
<sequence>MDNKALQDRIGKLIDALAQGLYERKDTMRLCLLAALCGESVFMLGPPGIAKSLLARRLICAFSDSRAFEYLMTRFSTPEEVFGPLSIQALKDEGRYLRLTEGYLPDAEVVFLDEIWKAGPAILNTLLTVINERRFRNGEKEIRVPMRLLVTASNELPEEQSGLEALYDRMLIRLWLDRIQDKQNFRAMLTSRQDPAQDPVPATLKIDDNDYLAWQQGLTQVSLSDNLFEQLFLLRERLAELNAQSDDTHRQSLYVSDRRWKKALRLLQASAFFNGRHHIVPLDLLLLKDCLWHDLHAREQIRQQLADFAKRQAYAQDRLQFALQQQQQELMQLQEAMVQELGCQLESVQNPLLKRTTWQLDFKANGMDPRQPHYRLLFLAPCQLDPQQPERLTRYAALSRRDLLQWLRKGGRVPVRLHQDTSSIELLLDVDSRQQLMVRDTANRPVPVAFARPGGVPEWLRQRWLAAIEEREEALVELRRDITTQRQLFTSHCPHLFLAADWLVMIEESLLQLVQKDDALVAMLAEAREALDNLLQYAGGGPR</sequence>
<dbReference type="Gene3D" id="1.20.58.1510">
    <property type="match status" value="1"/>
</dbReference>
<keyword evidence="4" id="KW-0067">ATP-binding</keyword>
<keyword evidence="5" id="KW-0143">Chaperone</keyword>
<evidence type="ECO:0000256" key="1">
    <source>
        <dbReference type="ARBA" id="ARBA00022490"/>
    </source>
</evidence>
<dbReference type="Pfam" id="PF12592">
    <property type="entry name" value="ATPase_RavA_C"/>
    <property type="match status" value="1"/>
</dbReference>
<comment type="caution">
    <text evidence="8">The sequence shown here is derived from an EMBL/GenBank/DDBJ whole genome shotgun (WGS) entry which is preliminary data.</text>
</comment>
<evidence type="ECO:0000256" key="4">
    <source>
        <dbReference type="ARBA" id="ARBA00022840"/>
    </source>
</evidence>
<dbReference type="InterPro" id="IPR045427">
    <property type="entry name" value="MoxR"/>
</dbReference>
<dbReference type="InterPro" id="IPR003593">
    <property type="entry name" value="AAA+_ATPase"/>
</dbReference>
<feature type="coiled-coil region" evidence="6">
    <location>
        <begin position="461"/>
        <end position="488"/>
    </location>
</feature>
<keyword evidence="9" id="KW-1185">Reference proteome</keyword>
<dbReference type="InterPro" id="IPR046898">
    <property type="entry name" value="RavA_LARA_dom"/>
</dbReference>
<keyword evidence="6" id="KW-0175">Coiled coil</keyword>
<evidence type="ECO:0000313" key="9">
    <source>
        <dbReference type="Proteomes" id="UP001595692"/>
    </source>
</evidence>
<evidence type="ECO:0000313" key="8">
    <source>
        <dbReference type="EMBL" id="MFC3913276.1"/>
    </source>
</evidence>
<dbReference type="InterPro" id="IPR022547">
    <property type="entry name" value="ATPase_RavA_C"/>
</dbReference>
<dbReference type="CDD" id="cd00009">
    <property type="entry name" value="AAA"/>
    <property type="match status" value="1"/>
</dbReference>
<keyword evidence="2" id="KW-0547">Nucleotide-binding</keyword>
<dbReference type="Pfam" id="PF20265">
    <property type="entry name" value="LARA_dom"/>
    <property type="match status" value="1"/>
</dbReference>
<protein>
    <submittedName>
        <fullName evidence="8">ATPase RavA domain-containing protein</fullName>
    </submittedName>
</protein>
<keyword evidence="1" id="KW-0963">Cytoplasm</keyword>
<dbReference type="Pfam" id="PF17868">
    <property type="entry name" value="AAA_lid_8"/>
    <property type="match status" value="1"/>
</dbReference>
<evidence type="ECO:0000256" key="5">
    <source>
        <dbReference type="ARBA" id="ARBA00023186"/>
    </source>
</evidence>
<keyword evidence="3" id="KW-0378">Hydrolase</keyword>
<dbReference type="SUPFAM" id="SSF52540">
    <property type="entry name" value="P-loop containing nucleoside triphosphate hydrolases"/>
    <property type="match status" value="1"/>
</dbReference>
<dbReference type="Gene3D" id="3.40.50.300">
    <property type="entry name" value="P-loop containing nucleotide triphosphate hydrolases"/>
    <property type="match status" value="1"/>
</dbReference>
<evidence type="ECO:0000256" key="6">
    <source>
        <dbReference type="SAM" id="Coils"/>
    </source>
</evidence>
<dbReference type="EMBL" id="JBHSAF010000006">
    <property type="protein sequence ID" value="MFC3913276.1"/>
    <property type="molecule type" value="Genomic_DNA"/>
</dbReference>
<dbReference type="RefSeq" id="WP_377151547.1">
    <property type="nucleotide sequence ID" value="NZ_JBHSAF010000006.1"/>
</dbReference>
<dbReference type="SMART" id="SM00382">
    <property type="entry name" value="AAA"/>
    <property type="match status" value="1"/>
</dbReference>
<evidence type="ECO:0000256" key="2">
    <source>
        <dbReference type="ARBA" id="ARBA00022741"/>
    </source>
</evidence>
<dbReference type="Proteomes" id="UP001595692">
    <property type="component" value="Unassembled WGS sequence"/>
</dbReference>
<dbReference type="InterPro" id="IPR027417">
    <property type="entry name" value="P-loop_NTPase"/>
</dbReference>
<proteinExistence type="predicted"/>
<evidence type="ECO:0000256" key="3">
    <source>
        <dbReference type="ARBA" id="ARBA00022801"/>
    </source>
</evidence>
<dbReference type="Gene3D" id="2.40.128.430">
    <property type="match status" value="1"/>
</dbReference>
<dbReference type="InterPro" id="IPR046932">
    <property type="entry name" value="RavA_LARA_sf"/>
</dbReference>
<dbReference type="PANTHER" id="PTHR32204">
    <property type="entry name" value="ATPASE RAVA"/>
    <property type="match status" value="1"/>
</dbReference>
<evidence type="ECO:0000259" key="7">
    <source>
        <dbReference type="SMART" id="SM00382"/>
    </source>
</evidence>
<gene>
    <name evidence="8" type="ORF">ACFOSS_07345</name>
</gene>
<feature type="domain" description="AAA+ ATPase" evidence="7">
    <location>
        <begin position="37"/>
        <end position="186"/>
    </location>
</feature>
<accession>A0ABV8CM64</accession>
<dbReference type="InterPro" id="IPR050513">
    <property type="entry name" value="RavA_ATPases"/>
</dbReference>
<dbReference type="PANTHER" id="PTHR32204:SF0">
    <property type="entry name" value="ATPASE RAVA"/>
    <property type="match status" value="1"/>
</dbReference>